<name>A0A6J4T6N8_9SPHN</name>
<dbReference type="Gene3D" id="1.20.144.10">
    <property type="entry name" value="Phosphatidic acid phosphatase type 2/haloperoxidase"/>
    <property type="match status" value="1"/>
</dbReference>
<dbReference type="AlphaFoldDB" id="A0A6J4T6N8"/>
<dbReference type="InterPro" id="IPR000326">
    <property type="entry name" value="PAP2/HPO"/>
</dbReference>
<proteinExistence type="predicted"/>
<protein>
    <recommendedName>
        <fullName evidence="2">Phosphatidic acid phosphatase type 2/haloperoxidase domain-containing protein</fullName>
    </recommendedName>
</protein>
<dbReference type="InterPro" id="IPR036938">
    <property type="entry name" value="PAP2/HPO_sf"/>
</dbReference>
<dbReference type="PANTHER" id="PTHR14969">
    <property type="entry name" value="SPHINGOSINE-1-PHOSPHATE PHOSPHOHYDROLASE"/>
    <property type="match status" value="1"/>
</dbReference>
<dbReference type="SMART" id="SM00014">
    <property type="entry name" value="acidPPc"/>
    <property type="match status" value="1"/>
</dbReference>
<keyword evidence="1" id="KW-0472">Membrane</keyword>
<dbReference type="Pfam" id="PF01569">
    <property type="entry name" value="PAP2"/>
    <property type="match status" value="1"/>
</dbReference>
<keyword evidence="1" id="KW-0812">Transmembrane</keyword>
<evidence type="ECO:0000256" key="1">
    <source>
        <dbReference type="SAM" id="Phobius"/>
    </source>
</evidence>
<sequence length="205" mass="21085">MLPTFKPVSMTHPRAAPLVGLALLWLACLLTGGAAAASDVVPMRLLHATDPGVRGALALLTHLGGYAALLGLTLAAAAWLGSRQRWGDVGLLLAVTLGGRLLIEGQKLLIARPRPLITEQLVVVWSKSFPSAHAGNSTVVYLTLALLLTRGRGGPAAAVALALAIGASRVALGVHWPTDVIGGWCFGALWVALAYSAAAGRLGSR</sequence>
<organism evidence="3">
    <name type="scientific">uncultured Sphingomonadaceae bacterium</name>
    <dbReference type="NCBI Taxonomy" id="169976"/>
    <lineage>
        <taxon>Bacteria</taxon>
        <taxon>Pseudomonadati</taxon>
        <taxon>Pseudomonadota</taxon>
        <taxon>Alphaproteobacteria</taxon>
        <taxon>Sphingomonadales</taxon>
        <taxon>Sphingomonadaceae</taxon>
        <taxon>environmental samples</taxon>
    </lineage>
</organism>
<feature type="domain" description="Phosphatidic acid phosphatase type 2/haloperoxidase" evidence="2">
    <location>
        <begin position="89"/>
        <end position="195"/>
    </location>
</feature>
<dbReference type="EMBL" id="CADCVW010000095">
    <property type="protein sequence ID" value="CAA9515382.1"/>
    <property type="molecule type" value="Genomic_DNA"/>
</dbReference>
<dbReference type="PROSITE" id="PS51257">
    <property type="entry name" value="PROKAR_LIPOPROTEIN"/>
    <property type="match status" value="1"/>
</dbReference>
<keyword evidence="1" id="KW-1133">Transmembrane helix</keyword>
<accession>A0A6J4T6N8</accession>
<gene>
    <name evidence="3" type="ORF">AVDCRST_MAG39-2413</name>
</gene>
<evidence type="ECO:0000259" key="2">
    <source>
        <dbReference type="SMART" id="SM00014"/>
    </source>
</evidence>
<feature type="transmembrane region" description="Helical" evidence="1">
    <location>
        <begin position="181"/>
        <end position="200"/>
    </location>
</feature>
<feature type="transmembrane region" description="Helical" evidence="1">
    <location>
        <begin position="60"/>
        <end position="82"/>
    </location>
</feature>
<dbReference type="PANTHER" id="PTHR14969:SF13">
    <property type="entry name" value="AT30094P"/>
    <property type="match status" value="1"/>
</dbReference>
<feature type="transmembrane region" description="Helical" evidence="1">
    <location>
        <begin position="156"/>
        <end position="175"/>
    </location>
</feature>
<evidence type="ECO:0000313" key="3">
    <source>
        <dbReference type="EMBL" id="CAA9515382.1"/>
    </source>
</evidence>
<reference evidence="3" key="1">
    <citation type="submission" date="2020-02" db="EMBL/GenBank/DDBJ databases">
        <authorList>
            <person name="Meier V. D."/>
        </authorList>
    </citation>
    <scope>NUCLEOTIDE SEQUENCE</scope>
    <source>
        <strain evidence="3">AVDCRST_MAG39</strain>
    </source>
</reference>
<dbReference type="SUPFAM" id="SSF48317">
    <property type="entry name" value="Acid phosphatase/Vanadium-dependent haloperoxidase"/>
    <property type="match status" value="1"/>
</dbReference>